<dbReference type="AlphaFoldDB" id="A0A369JP68"/>
<evidence type="ECO:0000313" key="3">
    <source>
        <dbReference type="Proteomes" id="UP000076154"/>
    </source>
</evidence>
<sequence>MQFKTLTIAIALSLVSVVQGIVVAPRSALDVFVPPITKPDAQTIWTVGHVESVIWDASDAPANISNRASVILNPVIPGVRLNLTSGFDLRTGLVEVTVPDVDSGQYTITLFGDSGNISPIFHIVD</sequence>
<dbReference type="InParanoid" id="A0A369JP68"/>
<dbReference type="EMBL" id="LUEZ02000052">
    <property type="protein sequence ID" value="RDB22175.1"/>
    <property type="molecule type" value="Genomic_DNA"/>
</dbReference>
<dbReference type="OrthoDB" id="2973648at2759"/>
<proteinExistence type="predicted"/>
<protein>
    <submittedName>
        <fullName evidence="2">Uncharacterized protein</fullName>
    </submittedName>
</protein>
<keyword evidence="3" id="KW-1185">Reference proteome</keyword>
<reference evidence="2" key="1">
    <citation type="submission" date="2018-04" db="EMBL/GenBank/DDBJ databases">
        <title>Whole genome sequencing of Hypsizygus marmoreus.</title>
        <authorList>
            <person name="Choi I.-G."/>
            <person name="Min B."/>
            <person name="Kim J.-G."/>
            <person name="Kim S."/>
            <person name="Oh Y.-L."/>
            <person name="Kong W.-S."/>
            <person name="Park H."/>
            <person name="Jeong J."/>
            <person name="Song E.-S."/>
        </authorList>
    </citation>
    <scope>NUCLEOTIDE SEQUENCE [LARGE SCALE GENOMIC DNA]</scope>
    <source>
        <strain evidence="2">51987-8</strain>
    </source>
</reference>
<organism evidence="2 3">
    <name type="scientific">Hypsizygus marmoreus</name>
    <name type="common">White beech mushroom</name>
    <name type="synonym">Agaricus marmoreus</name>
    <dbReference type="NCBI Taxonomy" id="39966"/>
    <lineage>
        <taxon>Eukaryota</taxon>
        <taxon>Fungi</taxon>
        <taxon>Dikarya</taxon>
        <taxon>Basidiomycota</taxon>
        <taxon>Agaricomycotina</taxon>
        <taxon>Agaricomycetes</taxon>
        <taxon>Agaricomycetidae</taxon>
        <taxon>Agaricales</taxon>
        <taxon>Tricholomatineae</taxon>
        <taxon>Lyophyllaceae</taxon>
        <taxon>Hypsizygus</taxon>
    </lineage>
</organism>
<evidence type="ECO:0000313" key="2">
    <source>
        <dbReference type="EMBL" id="RDB22175.1"/>
    </source>
</evidence>
<evidence type="ECO:0000256" key="1">
    <source>
        <dbReference type="SAM" id="SignalP"/>
    </source>
</evidence>
<dbReference type="Proteomes" id="UP000076154">
    <property type="component" value="Unassembled WGS sequence"/>
</dbReference>
<name>A0A369JP68_HYPMA</name>
<accession>A0A369JP68</accession>
<feature type="signal peptide" evidence="1">
    <location>
        <begin position="1"/>
        <end position="20"/>
    </location>
</feature>
<gene>
    <name evidence="2" type="ORF">Hypma_010613</name>
</gene>
<keyword evidence="1" id="KW-0732">Signal</keyword>
<feature type="chain" id="PRO_5016917684" evidence="1">
    <location>
        <begin position="21"/>
        <end position="125"/>
    </location>
</feature>
<comment type="caution">
    <text evidence="2">The sequence shown here is derived from an EMBL/GenBank/DDBJ whole genome shotgun (WGS) entry which is preliminary data.</text>
</comment>